<dbReference type="Pfam" id="PF00082">
    <property type="entry name" value="Peptidase_S8"/>
    <property type="match status" value="1"/>
</dbReference>
<dbReference type="InterPro" id="IPR034073">
    <property type="entry name" value="Subtilisin_DY-like_dom"/>
</dbReference>
<dbReference type="PROSITE" id="PS50853">
    <property type="entry name" value="FN3"/>
    <property type="match status" value="2"/>
</dbReference>
<dbReference type="Pfam" id="PF00041">
    <property type="entry name" value="fn3"/>
    <property type="match status" value="2"/>
</dbReference>
<dbReference type="InterPro" id="IPR004954">
    <property type="entry name" value="Mucin-bd"/>
</dbReference>
<dbReference type="InterPro" id="IPR050131">
    <property type="entry name" value="Peptidase_S8_subtilisin-like"/>
</dbReference>
<reference evidence="8 9" key="1">
    <citation type="journal article" date="2020" name="Int. J. Med. Microbiol.">
        <title>Discovery of Paenibacillus larvae ERIC V: Phenotypic and genomic comparison to genotypes ERIC I-IV reveal different inventories of virulence factors which correlate with epidemiological prevalences of American Foulbrood.</title>
        <authorList>
            <person name="Beims H."/>
            <person name="Bunk B."/>
            <person name="Erler S."/>
            <person name="Mohr K.I."/>
            <person name="Sproer C."/>
            <person name="Pradella S."/>
            <person name="Gunther G."/>
            <person name="Rohde M."/>
            <person name="von der Ohe W."/>
            <person name="Steinert M."/>
        </authorList>
    </citation>
    <scope>NUCLEOTIDE SEQUENCE [LARGE SCALE GENOMIC DNA]</scope>
    <source>
        <strain evidence="8">Eric_V</strain>
    </source>
</reference>
<feature type="compositionally biased region" description="Low complexity" evidence="6">
    <location>
        <begin position="422"/>
        <end position="436"/>
    </location>
</feature>
<evidence type="ECO:0000256" key="1">
    <source>
        <dbReference type="ARBA" id="ARBA00011073"/>
    </source>
</evidence>
<evidence type="ECO:0000313" key="9">
    <source>
        <dbReference type="Proteomes" id="UP000464330"/>
    </source>
</evidence>
<dbReference type="GO" id="GO:0006508">
    <property type="term" value="P:proteolysis"/>
    <property type="evidence" value="ECO:0007669"/>
    <property type="project" value="UniProtKB-KW"/>
</dbReference>
<dbReference type="Proteomes" id="UP000464330">
    <property type="component" value="Chromosome"/>
</dbReference>
<protein>
    <submittedName>
        <fullName evidence="8">GlcNAc-binding protein A</fullName>
    </submittedName>
</protein>
<dbReference type="EMBL" id="CP019717">
    <property type="protein sequence ID" value="QHZ50946.1"/>
    <property type="molecule type" value="Genomic_DNA"/>
</dbReference>
<dbReference type="SMART" id="SM00060">
    <property type="entry name" value="FN3"/>
    <property type="match status" value="2"/>
</dbReference>
<dbReference type="InterPro" id="IPR036852">
    <property type="entry name" value="Peptidase_S8/S53_dom_sf"/>
</dbReference>
<feature type="domain" description="Fibronectin type-III" evidence="7">
    <location>
        <begin position="673"/>
        <end position="759"/>
    </location>
</feature>
<dbReference type="PROSITE" id="PS50231">
    <property type="entry name" value="RICIN_B_LECTIN"/>
    <property type="match status" value="1"/>
</dbReference>
<dbReference type="CDD" id="cd00063">
    <property type="entry name" value="FN3"/>
    <property type="match status" value="2"/>
</dbReference>
<dbReference type="InterPro" id="IPR000209">
    <property type="entry name" value="Peptidase_S8/S53_dom"/>
</dbReference>
<evidence type="ECO:0000256" key="6">
    <source>
        <dbReference type="SAM" id="MobiDB-lite"/>
    </source>
</evidence>
<dbReference type="Pfam" id="PF14200">
    <property type="entry name" value="RicinB_lectin_2"/>
    <property type="match status" value="1"/>
</dbReference>
<dbReference type="Gene3D" id="3.40.50.200">
    <property type="entry name" value="Peptidase S8/S53 domain"/>
    <property type="match status" value="1"/>
</dbReference>
<dbReference type="CDD" id="cd04843">
    <property type="entry name" value="Peptidases_S8_11"/>
    <property type="match status" value="1"/>
</dbReference>
<proteinExistence type="inferred from homology"/>
<accession>A0A6C0QRR9</accession>
<keyword evidence="4" id="KW-0720">Serine protease</keyword>
<dbReference type="InterPro" id="IPR023828">
    <property type="entry name" value="Peptidase_S8_Ser-AS"/>
</dbReference>
<name>A0A6C0QRR9_9BACL</name>
<keyword evidence="2" id="KW-0645">Protease</keyword>
<dbReference type="InterPro" id="IPR013783">
    <property type="entry name" value="Ig-like_fold"/>
</dbReference>
<dbReference type="PRINTS" id="PR00723">
    <property type="entry name" value="SUBTILISIN"/>
</dbReference>
<dbReference type="PANTHER" id="PTHR43806:SF11">
    <property type="entry name" value="CEREVISIN-RELATED"/>
    <property type="match status" value="1"/>
</dbReference>
<comment type="similarity">
    <text evidence="1 5">Belongs to the peptidase S8 family.</text>
</comment>
<evidence type="ECO:0000256" key="4">
    <source>
        <dbReference type="ARBA" id="ARBA00022825"/>
    </source>
</evidence>
<gene>
    <name evidence="8" type="primary">gbpA2_6</name>
    <name evidence="8" type="ORF">ERICV_01791</name>
</gene>
<organism evidence="8 9">
    <name type="scientific">Paenibacillus larvae subsp. larvae</name>
    <dbReference type="NCBI Taxonomy" id="147375"/>
    <lineage>
        <taxon>Bacteria</taxon>
        <taxon>Bacillati</taxon>
        <taxon>Bacillota</taxon>
        <taxon>Bacilli</taxon>
        <taxon>Bacillales</taxon>
        <taxon>Paenibacillaceae</taxon>
        <taxon>Paenibacillus</taxon>
    </lineage>
</organism>
<feature type="region of interest" description="Disordered" evidence="6">
    <location>
        <begin position="415"/>
        <end position="437"/>
    </location>
</feature>
<dbReference type="PROSITE" id="PS00138">
    <property type="entry name" value="SUBTILASE_SER"/>
    <property type="match status" value="1"/>
</dbReference>
<evidence type="ECO:0000256" key="3">
    <source>
        <dbReference type="ARBA" id="ARBA00022801"/>
    </source>
</evidence>
<dbReference type="Gene3D" id="2.60.40.10">
    <property type="entry name" value="Immunoglobulins"/>
    <property type="match status" value="2"/>
</dbReference>
<dbReference type="RefSeq" id="WP_172423134.1">
    <property type="nucleotide sequence ID" value="NZ_CP019717.1"/>
</dbReference>
<dbReference type="CDD" id="cd23445">
    <property type="entry name" value="beta-trefoil_Ricin_HA17-like"/>
    <property type="match status" value="1"/>
</dbReference>
<dbReference type="AlphaFoldDB" id="A0A6C0QRR9"/>
<evidence type="ECO:0000313" key="8">
    <source>
        <dbReference type="EMBL" id="QHZ50946.1"/>
    </source>
</evidence>
<feature type="domain" description="Fibronectin type-III" evidence="7">
    <location>
        <begin position="460"/>
        <end position="545"/>
    </location>
</feature>
<dbReference type="SUPFAM" id="SSF52743">
    <property type="entry name" value="Subtilisin-like"/>
    <property type="match status" value="1"/>
</dbReference>
<dbReference type="InterPro" id="IPR035992">
    <property type="entry name" value="Ricin_B-like_lectins"/>
</dbReference>
<dbReference type="PANTHER" id="PTHR43806">
    <property type="entry name" value="PEPTIDASE S8"/>
    <property type="match status" value="1"/>
</dbReference>
<dbReference type="InterPro" id="IPR036116">
    <property type="entry name" value="FN3_sf"/>
</dbReference>
<dbReference type="InterPro" id="IPR003961">
    <property type="entry name" value="FN3_dom"/>
</dbReference>
<dbReference type="SMART" id="SM00458">
    <property type="entry name" value="RICIN"/>
    <property type="match status" value="1"/>
</dbReference>
<evidence type="ECO:0000256" key="2">
    <source>
        <dbReference type="ARBA" id="ARBA00022670"/>
    </source>
</evidence>
<dbReference type="SUPFAM" id="SSF50370">
    <property type="entry name" value="Ricin B-like lectins"/>
    <property type="match status" value="1"/>
</dbReference>
<dbReference type="InterPro" id="IPR000772">
    <property type="entry name" value="Ricin_B_lectin"/>
</dbReference>
<dbReference type="GO" id="GO:0004252">
    <property type="term" value="F:serine-type endopeptidase activity"/>
    <property type="evidence" value="ECO:0007669"/>
    <property type="project" value="InterPro"/>
</dbReference>
<comment type="caution">
    <text evidence="5">Lacks conserved residue(s) required for the propagation of feature annotation.</text>
</comment>
<evidence type="ECO:0000256" key="5">
    <source>
        <dbReference type="PROSITE-ProRule" id="PRU01240"/>
    </source>
</evidence>
<sequence length="901" mass="101128">MDKTLKTQDEYTNIIVKFKDQALQSTPLVLKEENTLTQGHVGFFSDFSGLEFNRLIFTVSPEDMIQDMKTYNLPEDLGLFRYYSVQVSKDQGDPQSIVDRLKQSPLVETAYIELPCVEFEGPDSFFTMEDLTKHEDVYAQPDRNPLSYKQGYLKAAPHGIDAYYAWSIPGGEGEDITFVDMENGWLFDHEDLIEQQIENIGSTNNKSNHGTAVLGEVVGTDNEIGIIGTSPKAQAKVHSWYPRVAAAIIDTVLMMKPGDVLLLEGEYNRNGSVPIEVGPAEFDAIKYATNKGITVVEAGANGAINLDTYKNEDGKYIFNRKSPDFKDSGAIMVGAGSSTVPHKRLGFSNYGSRIDVYAWGNNVTTTYSNNNDPSIKNLYTNSFNGTSSASPIIAGAAVNLQGIAKANLGKPFTPKEVRDLLSDPSTGTPSNNPSSDKIGVMSDLKLILNKLGFYSTNPTPPKGLRATNIQANSVALKWNPSESINGIKEYKVYRNGIKAGVTFSTEYTDTHLVSNTQYKYTVKAVDTKGNVSYGSNEIMVKTKHQEGILEGNHFAWSMKGYNDYEFARIDFDKKKEEMQIQLRSGTPHQDFNEIYASITVQDSSGEVMYEKDIFGNEHLNNETKHLSVKIGDIIVLKHKEGGSRSLLINVDDNKQESFGTWIAYELTKNGLNPLLGLEATDIQTDSVTLKWSPYDFDENQSVRYNVYLNGHYEQGVFKPFTTIDHLQPNTEYTIKIAAADDNWNVLQFSNEIKVRTKQNEEELNEVQIVTALNDKSVVDMSLETYGNVHLWEYHGGLNQKWRFIYDETKDAYQIKSVYDKDLVLAWNAIPNSKQVFATPNQYKEEHYWLLEATGDGYYFVKNKKNPNLVLDVADSKTANGSEIIVYKQNNGKNQKFKLRKV</sequence>
<dbReference type="Pfam" id="PF03272">
    <property type="entry name" value="Mucin_bdg"/>
    <property type="match status" value="1"/>
</dbReference>
<dbReference type="PROSITE" id="PS51892">
    <property type="entry name" value="SUBTILASE"/>
    <property type="match status" value="1"/>
</dbReference>
<evidence type="ECO:0000259" key="7">
    <source>
        <dbReference type="PROSITE" id="PS50853"/>
    </source>
</evidence>
<dbReference type="Gene3D" id="2.80.10.50">
    <property type="match status" value="1"/>
</dbReference>
<keyword evidence="3" id="KW-0378">Hydrolase</keyword>
<dbReference type="InterPro" id="IPR015500">
    <property type="entry name" value="Peptidase_S8_subtilisin-rel"/>
</dbReference>
<dbReference type="SUPFAM" id="SSF49265">
    <property type="entry name" value="Fibronectin type III"/>
    <property type="match status" value="2"/>
</dbReference>